<dbReference type="WBParaSite" id="SBAD_0001018901-mRNA-1">
    <property type="protein sequence ID" value="SBAD_0001018901-mRNA-1"/>
    <property type="gene ID" value="SBAD_0001018901"/>
</dbReference>
<keyword evidence="2" id="KW-1185">Reference proteome</keyword>
<dbReference type="EMBL" id="UZAM01013249">
    <property type="protein sequence ID" value="VDP26578.1"/>
    <property type="molecule type" value="Genomic_DNA"/>
</dbReference>
<protein>
    <submittedName>
        <fullName evidence="3">DNA primase</fullName>
    </submittedName>
</protein>
<reference evidence="3" key="1">
    <citation type="submission" date="2016-06" db="UniProtKB">
        <authorList>
            <consortium name="WormBaseParasite"/>
        </authorList>
    </citation>
    <scope>IDENTIFICATION</scope>
</reference>
<dbReference type="Proteomes" id="UP000270296">
    <property type="component" value="Unassembled WGS sequence"/>
</dbReference>
<organism evidence="3">
    <name type="scientific">Soboliphyme baturini</name>
    <dbReference type="NCBI Taxonomy" id="241478"/>
    <lineage>
        <taxon>Eukaryota</taxon>
        <taxon>Metazoa</taxon>
        <taxon>Ecdysozoa</taxon>
        <taxon>Nematoda</taxon>
        <taxon>Enoplea</taxon>
        <taxon>Dorylaimia</taxon>
        <taxon>Dioctophymatida</taxon>
        <taxon>Dioctophymatoidea</taxon>
        <taxon>Soboliphymatidae</taxon>
        <taxon>Soboliphyme</taxon>
    </lineage>
</organism>
<name>A0A183J1U0_9BILA</name>
<evidence type="ECO:0000313" key="3">
    <source>
        <dbReference type="WBParaSite" id="SBAD_0001018901-mRNA-1"/>
    </source>
</evidence>
<gene>
    <name evidence="1" type="ORF">SBAD_LOCUS9841</name>
</gene>
<accession>A0A183J1U0</accession>
<sequence length="80" mass="8659">MKLDKYHLPTTGPGVTLHRATAQTISGKNAFFISCTQQCPSQLGKAGKEGSDGPIRLTDAAEERLGFRWLTLKPTTGNNQ</sequence>
<dbReference type="AlphaFoldDB" id="A0A183J1U0"/>
<evidence type="ECO:0000313" key="1">
    <source>
        <dbReference type="EMBL" id="VDP26578.1"/>
    </source>
</evidence>
<reference evidence="1 2" key="2">
    <citation type="submission" date="2018-11" db="EMBL/GenBank/DDBJ databases">
        <authorList>
            <consortium name="Pathogen Informatics"/>
        </authorList>
    </citation>
    <scope>NUCLEOTIDE SEQUENCE [LARGE SCALE GENOMIC DNA]</scope>
</reference>
<evidence type="ECO:0000313" key="2">
    <source>
        <dbReference type="Proteomes" id="UP000270296"/>
    </source>
</evidence>
<proteinExistence type="predicted"/>